<evidence type="ECO:0000313" key="9">
    <source>
        <dbReference type="EMBL" id="CAH9116914.1"/>
    </source>
</evidence>
<dbReference type="PANTHER" id="PTHR31602:SF101">
    <property type="entry name" value="GROWTH-REGULATING FACTOR 7"/>
    <property type="match status" value="1"/>
</dbReference>
<evidence type="ECO:0000259" key="7">
    <source>
        <dbReference type="PROSITE" id="PS51666"/>
    </source>
</evidence>
<evidence type="ECO:0000256" key="5">
    <source>
        <dbReference type="RuleBase" id="RU367127"/>
    </source>
</evidence>
<dbReference type="GO" id="GO:0005634">
    <property type="term" value="C:nucleus"/>
    <property type="evidence" value="ECO:0007669"/>
    <property type="project" value="UniProtKB-SubCell"/>
</dbReference>
<dbReference type="InterPro" id="IPR014978">
    <property type="entry name" value="Gln-Leu-Gln_QLQ"/>
</dbReference>
<dbReference type="Pfam" id="PF08880">
    <property type="entry name" value="QLQ"/>
    <property type="match status" value="1"/>
</dbReference>
<accession>A0AAV0E7W5</accession>
<dbReference type="GO" id="GO:0099402">
    <property type="term" value="P:plant organ development"/>
    <property type="evidence" value="ECO:0007669"/>
    <property type="project" value="UniProtKB-ARBA"/>
</dbReference>
<evidence type="ECO:0000256" key="1">
    <source>
        <dbReference type="ARBA" id="ARBA00004123"/>
    </source>
</evidence>
<keyword evidence="3 4" id="KW-0539">Nucleus</keyword>
<dbReference type="InterPro" id="IPR014977">
    <property type="entry name" value="WRC_dom"/>
</dbReference>
<comment type="caution">
    <text evidence="9">The sequence shown here is derived from an EMBL/GenBank/DDBJ whole genome shotgun (WGS) entry which is preliminary data.</text>
</comment>
<dbReference type="Proteomes" id="UP001152523">
    <property type="component" value="Unassembled WGS sequence"/>
</dbReference>
<organism evidence="9 10">
    <name type="scientific">Cuscuta epithymum</name>
    <dbReference type="NCBI Taxonomy" id="186058"/>
    <lineage>
        <taxon>Eukaryota</taxon>
        <taxon>Viridiplantae</taxon>
        <taxon>Streptophyta</taxon>
        <taxon>Embryophyta</taxon>
        <taxon>Tracheophyta</taxon>
        <taxon>Spermatophyta</taxon>
        <taxon>Magnoliopsida</taxon>
        <taxon>eudicotyledons</taxon>
        <taxon>Gunneridae</taxon>
        <taxon>Pentapetalae</taxon>
        <taxon>asterids</taxon>
        <taxon>lamiids</taxon>
        <taxon>Solanales</taxon>
        <taxon>Convolvulaceae</taxon>
        <taxon>Cuscuteae</taxon>
        <taxon>Cuscuta</taxon>
        <taxon>Cuscuta subgen. Cuscuta</taxon>
    </lineage>
</organism>
<feature type="compositionally biased region" description="Polar residues" evidence="6">
    <location>
        <begin position="165"/>
        <end position="181"/>
    </location>
</feature>
<evidence type="ECO:0000256" key="6">
    <source>
        <dbReference type="SAM" id="MobiDB-lite"/>
    </source>
</evidence>
<dbReference type="PANTHER" id="PTHR31602">
    <property type="entry name" value="GROWTH-REGULATING FACTOR 5"/>
    <property type="match status" value="1"/>
</dbReference>
<feature type="compositionally biased region" description="Basic residues" evidence="6">
    <location>
        <begin position="151"/>
        <end position="161"/>
    </location>
</feature>
<comment type="subcellular location">
    <subcellularLocation>
        <location evidence="1 4 5">Nucleus</location>
    </subcellularLocation>
</comment>
<feature type="region of interest" description="Disordered" evidence="6">
    <location>
        <begin position="276"/>
        <end position="319"/>
    </location>
</feature>
<feature type="domain" description="WRC" evidence="8">
    <location>
        <begin position="121"/>
        <end position="165"/>
    </location>
</feature>
<protein>
    <recommendedName>
        <fullName evidence="5">Growth-regulating factor</fullName>
    </recommendedName>
</protein>
<dbReference type="GO" id="GO:0006351">
    <property type="term" value="P:DNA-templated transcription"/>
    <property type="evidence" value="ECO:0007669"/>
    <property type="project" value="UniProtKB-UniRule"/>
</dbReference>
<proteinExistence type="inferred from homology"/>
<comment type="domain">
    <text evidence="5">The QLQ domain and WRC domain may be involved in protein-protein interaction and DNA-binding, respectively.</text>
</comment>
<evidence type="ECO:0000256" key="2">
    <source>
        <dbReference type="ARBA" id="ARBA00008122"/>
    </source>
</evidence>
<comment type="function">
    <text evidence="5">Transcription activator.</text>
</comment>
<dbReference type="GO" id="GO:0006355">
    <property type="term" value="P:regulation of DNA-templated transcription"/>
    <property type="evidence" value="ECO:0007669"/>
    <property type="project" value="InterPro"/>
</dbReference>
<dbReference type="PROSITE" id="PS51667">
    <property type="entry name" value="WRC"/>
    <property type="match status" value="1"/>
</dbReference>
<feature type="domain" description="QLQ" evidence="7">
    <location>
        <begin position="70"/>
        <end position="105"/>
    </location>
</feature>
<dbReference type="PROSITE" id="PS51666">
    <property type="entry name" value="QLQ"/>
    <property type="match status" value="1"/>
</dbReference>
<dbReference type="SMART" id="SM00951">
    <property type="entry name" value="QLQ"/>
    <property type="match status" value="1"/>
</dbReference>
<reference evidence="9" key="1">
    <citation type="submission" date="2022-07" db="EMBL/GenBank/DDBJ databases">
        <authorList>
            <person name="Macas J."/>
            <person name="Novak P."/>
            <person name="Neumann P."/>
        </authorList>
    </citation>
    <scope>NUCLEOTIDE SEQUENCE</scope>
</reference>
<keyword evidence="5" id="KW-0010">Activator</keyword>
<feature type="compositionally biased region" description="Low complexity" evidence="6">
    <location>
        <begin position="302"/>
        <end position="319"/>
    </location>
</feature>
<name>A0AAV0E7W5_9ASTE</name>
<feature type="short sequence motif" description="Bipartite nuclear localization signal" evidence="4">
    <location>
        <begin position="154"/>
        <end position="161"/>
    </location>
</feature>
<dbReference type="GO" id="GO:0005524">
    <property type="term" value="F:ATP binding"/>
    <property type="evidence" value="ECO:0007669"/>
    <property type="project" value="UniProtKB-UniRule"/>
</dbReference>
<evidence type="ECO:0000313" key="10">
    <source>
        <dbReference type="Proteomes" id="UP001152523"/>
    </source>
</evidence>
<dbReference type="AlphaFoldDB" id="A0AAV0E7W5"/>
<feature type="short sequence motif" description="Bipartite nuclear localization signal" evidence="4">
    <location>
        <begin position="126"/>
        <end position="136"/>
    </location>
</feature>
<feature type="region of interest" description="Disordered" evidence="6">
    <location>
        <begin position="150"/>
        <end position="181"/>
    </location>
</feature>
<comment type="similarity">
    <text evidence="2 5">Belongs to the GRF family.</text>
</comment>
<dbReference type="Pfam" id="PF08879">
    <property type="entry name" value="WRC"/>
    <property type="match status" value="1"/>
</dbReference>
<evidence type="ECO:0000256" key="3">
    <source>
        <dbReference type="ARBA" id="ARBA00023242"/>
    </source>
</evidence>
<evidence type="ECO:0000256" key="4">
    <source>
        <dbReference type="PROSITE-ProRule" id="PRU01002"/>
    </source>
</evidence>
<sequence>MGSRERAQKFVSFSEQDGDSSYLDCTTESMLHCQFHFSCSEAAISASDDGANGTSAVLTRGRFGSGKAAVFTASQRQELERQTLVYKFIISFVPVPPQLLFPFLGTQSNTGLNLKNKARLDLEGWRCKRTDGKKWRCSKDALPDKKYCERHAHKNRPRSRKHVEIQSQISSGNQKTNTTPNCHFHVPPSSDQTRSFEWLSRSGGSTCPSSTLGLKSAHRSHYNDEHNILTSNQNPDGGGQELSDLFRYHNMVFPQGRLNTNHEIIQPVQHFFDGQSMGEKGKLDHGVESWSSSSIMPGGPLGEALGLGTSSNSSSPLLS</sequence>
<keyword evidence="5" id="KW-0804">Transcription</keyword>
<evidence type="ECO:0000259" key="8">
    <source>
        <dbReference type="PROSITE" id="PS51667"/>
    </source>
</evidence>
<dbReference type="EMBL" id="CAMAPF010000316">
    <property type="protein sequence ID" value="CAH9116914.1"/>
    <property type="molecule type" value="Genomic_DNA"/>
</dbReference>
<gene>
    <name evidence="9" type="ORF">CEPIT_LOCUS21664</name>
</gene>
<keyword evidence="5" id="KW-0805">Transcription regulation</keyword>
<dbReference type="InterPro" id="IPR031137">
    <property type="entry name" value="GRF"/>
</dbReference>
<keyword evidence="10" id="KW-1185">Reference proteome</keyword>